<dbReference type="EMBL" id="NBXB01000046">
    <property type="protein sequence ID" value="RFA11819.1"/>
    <property type="molecule type" value="Genomic_DNA"/>
</dbReference>
<name>A0A3E0VQB5_9MICO</name>
<dbReference type="Gene3D" id="3.10.450.50">
    <property type="match status" value="1"/>
</dbReference>
<dbReference type="InterPro" id="IPR037401">
    <property type="entry name" value="SnoaL-like"/>
</dbReference>
<gene>
    <name evidence="2" type="ORF">B7R22_17545</name>
</gene>
<organism evidence="2 3">
    <name type="scientific">Subtercola boreus</name>
    <dbReference type="NCBI Taxonomy" id="120213"/>
    <lineage>
        <taxon>Bacteria</taxon>
        <taxon>Bacillati</taxon>
        <taxon>Actinomycetota</taxon>
        <taxon>Actinomycetes</taxon>
        <taxon>Micrococcales</taxon>
        <taxon>Microbacteriaceae</taxon>
        <taxon>Subtercola</taxon>
    </lineage>
</organism>
<evidence type="ECO:0000259" key="1">
    <source>
        <dbReference type="Pfam" id="PF12680"/>
    </source>
</evidence>
<dbReference type="AlphaFoldDB" id="A0A3E0VQB5"/>
<protein>
    <recommendedName>
        <fullName evidence="1">SnoaL-like domain-containing protein</fullName>
    </recommendedName>
</protein>
<dbReference type="PANTHER" id="PTHR38436:SF1">
    <property type="entry name" value="ESTER CYCLASE"/>
    <property type="match status" value="1"/>
</dbReference>
<dbReference type="RefSeq" id="WP_116413010.1">
    <property type="nucleotide sequence ID" value="NZ_NBXB01000046.1"/>
</dbReference>
<dbReference type="InterPro" id="IPR009959">
    <property type="entry name" value="Cyclase_SnoaL-like"/>
</dbReference>
<dbReference type="GO" id="GO:0030638">
    <property type="term" value="P:polyketide metabolic process"/>
    <property type="evidence" value="ECO:0007669"/>
    <property type="project" value="InterPro"/>
</dbReference>
<evidence type="ECO:0000313" key="3">
    <source>
        <dbReference type="Proteomes" id="UP000256541"/>
    </source>
</evidence>
<dbReference type="OrthoDB" id="129343at2"/>
<sequence>MPDLENNKSVVVDYYTTAFAGDPEKAITDHFGDRYTQHNPDAQDGPDAFIGFVKWLRGEYPNLELQIKRVIAEGDFVVTHSHLILEPGRPGRALADFFRLENGKVVEHWDVIQDIPAESANDNGMF</sequence>
<feature type="domain" description="SnoaL-like" evidence="1">
    <location>
        <begin position="12"/>
        <end position="108"/>
    </location>
</feature>
<dbReference type="InterPro" id="IPR032710">
    <property type="entry name" value="NTF2-like_dom_sf"/>
</dbReference>
<dbReference type="SUPFAM" id="SSF54427">
    <property type="entry name" value="NTF2-like"/>
    <property type="match status" value="1"/>
</dbReference>
<accession>A0A3E0VQB5</accession>
<dbReference type="Proteomes" id="UP000256541">
    <property type="component" value="Unassembled WGS sequence"/>
</dbReference>
<evidence type="ECO:0000313" key="2">
    <source>
        <dbReference type="EMBL" id="RFA11819.1"/>
    </source>
</evidence>
<proteinExistence type="predicted"/>
<dbReference type="PANTHER" id="PTHR38436">
    <property type="entry name" value="POLYKETIDE CYCLASE SNOAL-LIKE DOMAIN"/>
    <property type="match status" value="1"/>
</dbReference>
<reference evidence="2 3" key="1">
    <citation type="submission" date="2017-04" db="EMBL/GenBank/DDBJ databases">
        <title>Comparative genome analysis of Subtercola boreus.</title>
        <authorList>
            <person name="Cho Y.-J."/>
            <person name="Cho A."/>
            <person name="Kim O.-S."/>
            <person name="Lee J.-I."/>
        </authorList>
    </citation>
    <scope>NUCLEOTIDE SEQUENCE [LARGE SCALE GENOMIC DNA]</scope>
    <source>
        <strain evidence="2 3">P27479</strain>
    </source>
</reference>
<comment type="caution">
    <text evidence="2">The sequence shown here is derived from an EMBL/GenBank/DDBJ whole genome shotgun (WGS) entry which is preliminary data.</text>
</comment>
<dbReference type="Pfam" id="PF12680">
    <property type="entry name" value="SnoaL_2"/>
    <property type="match status" value="1"/>
</dbReference>